<protein>
    <recommendedName>
        <fullName evidence="4">Porin</fullName>
    </recommendedName>
</protein>
<dbReference type="EMBL" id="FMYU01000001">
    <property type="protein sequence ID" value="SDC00996.1"/>
    <property type="molecule type" value="Genomic_DNA"/>
</dbReference>
<gene>
    <name evidence="2" type="ORF">SAMN05660835_00203</name>
</gene>
<evidence type="ECO:0000313" key="2">
    <source>
        <dbReference type="EMBL" id="SDC00996.1"/>
    </source>
</evidence>
<organism evidence="2 3">
    <name type="scientific">Desulfurella multipotens</name>
    <dbReference type="NCBI Taxonomy" id="79269"/>
    <lineage>
        <taxon>Bacteria</taxon>
        <taxon>Pseudomonadati</taxon>
        <taxon>Campylobacterota</taxon>
        <taxon>Desulfurellia</taxon>
        <taxon>Desulfurellales</taxon>
        <taxon>Desulfurellaceae</taxon>
        <taxon>Desulfurella</taxon>
    </lineage>
</organism>
<feature type="transmembrane region" description="Helical" evidence="1">
    <location>
        <begin position="25"/>
        <end position="45"/>
    </location>
</feature>
<accession>A0A1G6I5G2</accession>
<evidence type="ECO:0008006" key="4">
    <source>
        <dbReference type="Google" id="ProtNLM"/>
    </source>
</evidence>
<evidence type="ECO:0000256" key="1">
    <source>
        <dbReference type="SAM" id="Phobius"/>
    </source>
</evidence>
<keyword evidence="1" id="KW-1133">Transmembrane helix</keyword>
<proteinExistence type="predicted"/>
<keyword evidence="1" id="KW-0472">Membrane</keyword>
<keyword evidence="3" id="KW-1185">Reference proteome</keyword>
<dbReference type="AlphaFoldDB" id="A0A1G6I5G2"/>
<evidence type="ECO:0000313" key="3">
    <source>
        <dbReference type="Proteomes" id="UP000199411"/>
    </source>
</evidence>
<dbReference type="SUPFAM" id="SSF56935">
    <property type="entry name" value="Porins"/>
    <property type="match status" value="1"/>
</dbReference>
<name>A0A1G6I5G2_9BACT</name>
<dbReference type="RefSeq" id="WP_092127531.1">
    <property type="nucleotide sequence ID" value="NZ_FMYU01000001.1"/>
</dbReference>
<reference evidence="3" key="1">
    <citation type="submission" date="2016-10" db="EMBL/GenBank/DDBJ databases">
        <authorList>
            <person name="Varghese N."/>
            <person name="Submissions S."/>
        </authorList>
    </citation>
    <scope>NUCLEOTIDE SEQUENCE [LARGE SCALE GENOMIC DNA]</scope>
    <source>
        <strain evidence="3">DSM 8415</strain>
    </source>
</reference>
<dbReference type="Proteomes" id="UP000199411">
    <property type="component" value="Unassembled WGS sequence"/>
</dbReference>
<sequence>MDCKIFGSKVLKGNLLVYIKSCNTCVLKVLSFILFFFLPVMSFAGSVTSSDDTKLSLYGSIKQYFVWGNGNYAEGYPANTAIRKSDLTTFNSYMGSTKLGLDIESDKISANIESDFEGDKNTLILLKAYFAYKLSDNLKLLIGQDEPLGELNTFSDNYYAMPGFDKTRPEGVSQIRLEGNFDLGSISLTPAIAIENVYPYMFRDEEQEEKNISVKMPGIGAKLALEFPFLQQKARIYGFFETQKVYFQNSESHWPYIYGIGVQLPIKMVTLQSEFLYGKGSTHYVGLIEAINKLGMETEVPRGYTDNLNARRLRAYNIEANIALNDAWGIYGGFDKVNFMNELHNANIQSADGKFIGISFNLTKSTTLKLEYDNFKTQFYCPKHDELKSATANQVFLSAQYNF</sequence>
<keyword evidence="1" id="KW-0812">Transmembrane</keyword>